<proteinExistence type="predicted"/>
<dbReference type="AlphaFoldDB" id="A0A410K133"/>
<evidence type="ECO:0000313" key="2">
    <source>
        <dbReference type="Proteomes" id="UP000287502"/>
    </source>
</evidence>
<dbReference type="Proteomes" id="UP000287502">
    <property type="component" value="Chromosome"/>
</dbReference>
<dbReference type="RefSeq" id="WP_128467376.1">
    <property type="nucleotide sequence ID" value="NZ_CP035108.1"/>
</dbReference>
<dbReference type="KEGG" id="gtl:EP073_11855"/>
<reference evidence="1 2" key="1">
    <citation type="submission" date="2019-01" db="EMBL/GenBank/DDBJ databases">
        <title>Geovibrio thiophilus DSM 11263, complete genome.</title>
        <authorList>
            <person name="Spring S."/>
            <person name="Bunk B."/>
            <person name="Sproer C."/>
        </authorList>
    </citation>
    <scope>NUCLEOTIDE SEQUENCE [LARGE SCALE GENOMIC DNA]</scope>
    <source>
        <strain evidence="1 2">DSM 11263</strain>
    </source>
</reference>
<keyword evidence="2" id="KW-1185">Reference proteome</keyword>
<accession>A0A410K133</accession>
<organism evidence="1 2">
    <name type="scientific">Geovibrio thiophilus</name>
    <dbReference type="NCBI Taxonomy" id="139438"/>
    <lineage>
        <taxon>Bacteria</taxon>
        <taxon>Pseudomonadati</taxon>
        <taxon>Deferribacterota</taxon>
        <taxon>Deferribacteres</taxon>
        <taxon>Deferribacterales</taxon>
        <taxon>Geovibrionaceae</taxon>
        <taxon>Geovibrio</taxon>
    </lineage>
</organism>
<gene>
    <name evidence="1" type="ORF">EP073_11855</name>
</gene>
<name>A0A410K133_9BACT</name>
<sequence>MNTVGINKTLVINYSSQASFTVRGNAPSDGAFADRADFSELSVKLQKAIEKLSSPAPSAVETETDNASLEKKIQEYIETGKQVKRPDGFEDVDDFRWGVLVALSESTGLSFDKLRQTTVQDMQDYEHEFLFKTQEWVQDLAPEDMDITSFSNSADFWNAKFITDSTGSVTRNEDFKMLKIGAALEEMSGVSINGAKSRLPVSSSYYSKHKLTEADTVSLMYMAEGFSERDGNKLAYAFSRAGKVSESELKNVSKMNRETMTDYYTEKMTEHDLFFRENYPNPAETKKQFGQLNYPFLNREILEATGISIFKTGISGSAMMYSPQNDYRNAADMIYSSLKA</sequence>
<dbReference type="EMBL" id="CP035108">
    <property type="protein sequence ID" value="QAR34071.1"/>
    <property type="molecule type" value="Genomic_DNA"/>
</dbReference>
<evidence type="ECO:0000313" key="1">
    <source>
        <dbReference type="EMBL" id="QAR34071.1"/>
    </source>
</evidence>
<protein>
    <submittedName>
        <fullName evidence="1">Uncharacterized protein</fullName>
    </submittedName>
</protein>